<evidence type="ECO:0000313" key="3">
    <source>
        <dbReference type="Proteomes" id="UP001199296"/>
    </source>
</evidence>
<comment type="caution">
    <text evidence="2">The sequence shown here is derived from an EMBL/GenBank/DDBJ whole genome shotgun (WGS) entry which is preliminary data.</text>
</comment>
<accession>A0AAW4X0S4</accession>
<organism evidence="2 3">
    <name type="scientific">Halanaerobium polyolivorans</name>
    <dbReference type="NCBI Taxonomy" id="2886943"/>
    <lineage>
        <taxon>Bacteria</taxon>
        <taxon>Bacillati</taxon>
        <taxon>Bacillota</taxon>
        <taxon>Clostridia</taxon>
        <taxon>Halanaerobiales</taxon>
        <taxon>Halanaerobiaceae</taxon>
        <taxon>Halanaerobium</taxon>
    </lineage>
</organism>
<dbReference type="Pfam" id="PF11823">
    <property type="entry name" value="Se_S_carrier"/>
    <property type="match status" value="1"/>
</dbReference>
<gene>
    <name evidence="2" type="ORF">LJ207_08760</name>
</gene>
<dbReference type="EMBL" id="JAJFAT010000011">
    <property type="protein sequence ID" value="MCC3145411.1"/>
    <property type="molecule type" value="Genomic_DNA"/>
</dbReference>
<dbReference type="RefSeq" id="WP_229346114.1">
    <property type="nucleotide sequence ID" value="NZ_JAJFAT010000011.1"/>
</dbReference>
<name>A0AAW4X0S4_9FIRM</name>
<sequence>MRKNNSYYIIIFQSTEDSIKAEKILKENKIEHQVIPLPDFIESDCRRTIRIDKNLKEIIDIIINYSIIYKGMYRVEFKNDKKEYYKI</sequence>
<dbReference type="InterPro" id="IPR021778">
    <property type="entry name" value="Se/S_carrier-like"/>
</dbReference>
<evidence type="ECO:0000313" key="2">
    <source>
        <dbReference type="EMBL" id="MCC3145411.1"/>
    </source>
</evidence>
<dbReference type="Proteomes" id="UP001199296">
    <property type="component" value="Unassembled WGS sequence"/>
</dbReference>
<evidence type="ECO:0000259" key="1">
    <source>
        <dbReference type="Pfam" id="PF11823"/>
    </source>
</evidence>
<protein>
    <submittedName>
        <fullName evidence="2">DUF3343 domain-containing protein</fullName>
    </submittedName>
</protein>
<keyword evidence="3" id="KW-1185">Reference proteome</keyword>
<feature type="domain" description="Putative Se/S carrier protein-like" evidence="1">
    <location>
        <begin position="7"/>
        <end position="74"/>
    </location>
</feature>
<dbReference type="AlphaFoldDB" id="A0AAW4X0S4"/>
<reference evidence="2 3" key="1">
    <citation type="submission" date="2021-10" db="EMBL/GenBank/DDBJ databases">
        <authorList>
            <person name="Grouzdev D.S."/>
            <person name="Pantiukh K.S."/>
            <person name="Krutkina M.S."/>
        </authorList>
    </citation>
    <scope>NUCLEOTIDE SEQUENCE [LARGE SCALE GENOMIC DNA]</scope>
    <source>
        <strain evidence="2 3">Z-7514</strain>
    </source>
</reference>
<proteinExistence type="predicted"/>